<dbReference type="Proteomes" id="UP000886998">
    <property type="component" value="Unassembled WGS sequence"/>
</dbReference>
<feature type="compositionally biased region" description="Polar residues" evidence="1">
    <location>
        <begin position="64"/>
        <end position="90"/>
    </location>
</feature>
<name>A0A8X7BMS7_9ARAC</name>
<reference evidence="2" key="1">
    <citation type="submission" date="2020-08" db="EMBL/GenBank/DDBJ databases">
        <title>Multicomponent nature underlies the extraordinary mechanical properties of spider dragline silk.</title>
        <authorList>
            <person name="Kono N."/>
            <person name="Nakamura H."/>
            <person name="Mori M."/>
            <person name="Yoshida Y."/>
            <person name="Ohtoshi R."/>
            <person name="Malay A.D."/>
            <person name="Moran D.A.P."/>
            <person name="Tomita M."/>
            <person name="Numata K."/>
            <person name="Arakawa K."/>
        </authorList>
    </citation>
    <scope>NUCLEOTIDE SEQUENCE</scope>
</reference>
<evidence type="ECO:0000313" key="3">
    <source>
        <dbReference type="Proteomes" id="UP000886998"/>
    </source>
</evidence>
<protein>
    <submittedName>
        <fullName evidence="2">Uncharacterized protein</fullName>
    </submittedName>
</protein>
<dbReference type="EMBL" id="BMAV01000038">
    <property type="protein sequence ID" value="GFY37020.1"/>
    <property type="molecule type" value="Genomic_DNA"/>
</dbReference>
<comment type="caution">
    <text evidence="2">The sequence shown here is derived from an EMBL/GenBank/DDBJ whole genome shotgun (WGS) entry which is preliminary data.</text>
</comment>
<organism evidence="2 3">
    <name type="scientific">Trichonephila inaurata madagascariensis</name>
    <dbReference type="NCBI Taxonomy" id="2747483"/>
    <lineage>
        <taxon>Eukaryota</taxon>
        <taxon>Metazoa</taxon>
        <taxon>Ecdysozoa</taxon>
        <taxon>Arthropoda</taxon>
        <taxon>Chelicerata</taxon>
        <taxon>Arachnida</taxon>
        <taxon>Araneae</taxon>
        <taxon>Araneomorphae</taxon>
        <taxon>Entelegynae</taxon>
        <taxon>Araneoidea</taxon>
        <taxon>Nephilidae</taxon>
        <taxon>Trichonephila</taxon>
        <taxon>Trichonephila inaurata</taxon>
    </lineage>
</organism>
<evidence type="ECO:0000313" key="2">
    <source>
        <dbReference type="EMBL" id="GFY37020.1"/>
    </source>
</evidence>
<dbReference type="AlphaFoldDB" id="A0A8X7BMS7"/>
<evidence type="ECO:0000256" key="1">
    <source>
        <dbReference type="SAM" id="MobiDB-lite"/>
    </source>
</evidence>
<feature type="region of interest" description="Disordered" evidence="1">
    <location>
        <begin position="64"/>
        <end position="93"/>
    </location>
</feature>
<keyword evidence="3" id="KW-1185">Reference proteome</keyword>
<sequence length="189" mass="20970">MLTTLRQSNAQDEDDPTFVEMLKQRTYYENLLDKAVSDFGFPSVQDKPPAALRAARFKTLKPQDTNAAGTSINHIPRNTTLQPKANNPTVKNLPPPIFLKITENHRKQMKTLNDAFPDLSSKLTGTQVNNNNYTNTVNSIVRPGFTYSQAAGTSNPKNNQQMAPLRKETPAALVTNQANQSSPLIPHHC</sequence>
<gene>
    <name evidence="2" type="ORF">TNIN_454881</name>
</gene>
<accession>A0A8X7BMS7</accession>
<proteinExistence type="predicted"/>